<evidence type="ECO:0000256" key="3">
    <source>
        <dbReference type="ARBA" id="ARBA00022692"/>
    </source>
</evidence>
<keyword evidence="4 6" id="KW-1133">Transmembrane helix</keyword>
<keyword evidence="3 6" id="KW-0812">Transmembrane</keyword>
<feature type="transmembrane region" description="Helical" evidence="6">
    <location>
        <begin position="422"/>
        <end position="443"/>
    </location>
</feature>
<feature type="transmembrane region" description="Helical" evidence="6">
    <location>
        <begin position="12"/>
        <end position="32"/>
    </location>
</feature>
<evidence type="ECO:0000256" key="4">
    <source>
        <dbReference type="ARBA" id="ARBA00022989"/>
    </source>
</evidence>
<dbReference type="InterPro" id="IPR020846">
    <property type="entry name" value="MFS_dom"/>
</dbReference>
<comment type="caution">
    <text evidence="8">The sequence shown here is derived from an EMBL/GenBank/DDBJ whole genome shotgun (WGS) entry which is preliminary data.</text>
</comment>
<dbReference type="Proteomes" id="UP001596548">
    <property type="component" value="Unassembled WGS sequence"/>
</dbReference>
<feature type="transmembrane region" description="Helical" evidence="6">
    <location>
        <begin position="172"/>
        <end position="190"/>
    </location>
</feature>
<dbReference type="SUPFAM" id="SSF103473">
    <property type="entry name" value="MFS general substrate transporter"/>
    <property type="match status" value="1"/>
</dbReference>
<dbReference type="Pfam" id="PF07690">
    <property type="entry name" value="MFS_1"/>
    <property type="match status" value="1"/>
</dbReference>
<reference evidence="9" key="1">
    <citation type="journal article" date="2019" name="Int. J. Syst. Evol. Microbiol.">
        <title>The Global Catalogue of Microorganisms (GCM) 10K type strain sequencing project: providing services to taxonomists for standard genome sequencing and annotation.</title>
        <authorList>
            <consortium name="The Broad Institute Genomics Platform"/>
            <consortium name="The Broad Institute Genome Sequencing Center for Infectious Disease"/>
            <person name="Wu L."/>
            <person name="Ma J."/>
        </authorList>
    </citation>
    <scope>NUCLEOTIDE SEQUENCE [LARGE SCALE GENOMIC DNA]</scope>
    <source>
        <strain evidence="9">XZYJT-10</strain>
    </source>
</reference>
<keyword evidence="2" id="KW-0813">Transport</keyword>
<dbReference type="Gene3D" id="1.20.1720.10">
    <property type="entry name" value="Multidrug resistance protein D"/>
    <property type="match status" value="1"/>
</dbReference>
<comment type="subcellular location">
    <subcellularLocation>
        <location evidence="1">Cell membrane</location>
        <topology evidence="1">Multi-pass membrane protein</topology>
    </subcellularLocation>
</comment>
<keyword evidence="9" id="KW-1185">Reference proteome</keyword>
<keyword evidence="5 6" id="KW-0472">Membrane</keyword>
<feature type="transmembrane region" description="Helical" evidence="6">
    <location>
        <begin position="398"/>
        <end position="416"/>
    </location>
</feature>
<dbReference type="RefSeq" id="WP_378970575.1">
    <property type="nucleotide sequence ID" value="NZ_JBHTBJ010000014.1"/>
</dbReference>
<proteinExistence type="predicted"/>
<protein>
    <submittedName>
        <fullName evidence="8">MFS transporter</fullName>
    </submittedName>
</protein>
<dbReference type="PROSITE" id="PS50850">
    <property type="entry name" value="MFS"/>
    <property type="match status" value="1"/>
</dbReference>
<dbReference type="InterPro" id="IPR011701">
    <property type="entry name" value="MFS"/>
</dbReference>
<dbReference type="Gene3D" id="1.20.1250.20">
    <property type="entry name" value="MFS general substrate transporter like domains"/>
    <property type="match status" value="1"/>
</dbReference>
<feature type="domain" description="Major facilitator superfamily (MFS) profile" evidence="7">
    <location>
        <begin position="17"/>
        <end position="446"/>
    </location>
</feature>
<feature type="transmembrane region" description="Helical" evidence="6">
    <location>
        <begin position="263"/>
        <end position="286"/>
    </location>
</feature>
<evidence type="ECO:0000259" key="7">
    <source>
        <dbReference type="PROSITE" id="PS50850"/>
    </source>
</evidence>
<sequence length="456" mass="45292">MESIDTEKHRSVGKFSLTLALCGGYFLVLLDVTVVNVALPSIGAGLHASSSGLAWVVDAYTVPLAALLLAAGAVGDRLGHRAIVLSGFIGFLVASVLCGAAGNLPALIGGRALQGVSAALMLPGTLALLSSSAVDDQARARVVGLWAAVGGCALPAGPFIGGLLVQGVGWRAVFWLNVPVIVPALVPVLRFRPARATAGGRVDWLGAAALAVGLGALVTAIIEREALLLPVAAAGAVALWVVERRADPPLLSVPSPARWPLAAACGVAGLMNFCALGGLFLLTQLFQDVHGLSPLAAGLLLLPGMLPLPLLGAPSGRLVHRIGAWRTSALGLALAAVGFAGIALSAGRPMYPVLLVALAVWGAGLGILTPAIVSAAMRTVPSAPGIASGASNTARQTGGALGVAVFGALAGSAAGGGFGRHAVWLFVAGAVAFAVAAAFGVVYEGSSVPVGVSAER</sequence>
<evidence type="ECO:0000256" key="1">
    <source>
        <dbReference type="ARBA" id="ARBA00004651"/>
    </source>
</evidence>
<evidence type="ECO:0000256" key="2">
    <source>
        <dbReference type="ARBA" id="ARBA00022448"/>
    </source>
</evidence>
<feature type="transmembrane region" description="Helical" evidence="6">
    <location>
        <begin position="350"/>
        <end position="377"/>
    </location>
</feature>
<dbReference type="PANTHER" id="PTHR42718:SF9">
    <property type="entry name" value="MAJOR FACILITATOR SUPERFAMILY MULTIDRUG TRANSPORTER MFSC"/>
    <property type="match status" value="1"/>
</dbReference>
<feature type="transmembrane region" description="Helical" evidence="6">
    <location>
        <begin position="108"/>
        <end position="130"/>
    </location>
</feature>
<dbReference type="CDD" id="cd17321">
    <property type="entry name" value="MFS_MMR_MDR_like"/>
    <property type="match status" value="1"/>
</dbReference>
<feature type="transmembrane region" description="Helical" evidence="6">
    <location>
        <begin position="52"/>
        <end position="75"/>
    </location>
</feature>
<organism evidence="8 9">
    <name type="scientific">Paractinoplanes rhizophilus</name>
    <dbReference type="NCBI Taxonomy" id="1416877"/>
    <lineage>
        <taxon>Bacteria</taxon>
        <taxon>Bacillati</taxon>
        <taxon>Actinomycetota</taxon>
        <taxon>Actinomycetes</taxon>
        <taxon>Micromonosporales</taxon>
        <taxon>Micromonosporaceae</taxon>
        <taxon>Paractinoplanes</taxon>
    </lineage>
</organism>
<evidence type="ECO:0000313" key="9">
    <source>
        <dbReference type="Proteomes" id="UP001596548"/>
    </source>
</evidence>
<dbReference type="InterPro" id="IPR036259">
    <property type="entry name" value="MFS_trans_sf"/>
</dbReference>
<feature type="transmembrane region" description="Helical" evidence="6">
    <location>
        <begin position="142"/>
        <end position="166"/>
    </location>
</feature>
<accession>A0ABW2HT57</accession>
<evidence type="ECO:0000256" key="6">
    <source>
        <dbReference type="SAM" id="Phobius"/>
    </source>
</evidence>
<name>A0ABW2HT57_9ACTN</name>
<feature type="transmembrane region" description="Helical" evidence="6">
    <location>
        <begin position="323"/>
        <end position="344"/>
    </location>
</feature>
<dbReference type="EMBL" id="JBHTBJ010000014">
    <property type="protein sequence ID" value="MFC7276353.1"/>
    <property type="molecule type" value="Genomic_DNA"/>
</dbReference>
<evidence type="ECO:0000313" key="8">
    <source>
        <dbReference type="EMBL" id="MFC7276353.1"/>
    </source>
</evidence>
<feature type="transmembrane region" description="Helical" evidence="6">
    <location>
        <begin position="292"/>
        <end position="311"/>
    </location>
</feature>
<gene>
    <name evidence="8" type="ORF">ACFQS1_20360</name>
</gene>
<dbReference type="PANTHER" id="PTHR42718">
    <property type="entry name" value="MAJOR FACILITATOR SUPERFAMILY MULTIDRUG TRANSPORTER MFSC"/>
    <property type="match status" value="1"/>
</dbReference>
<feature type="transmembrane region" description="Helical" evidence="6">
    <location>
        <begin position="202"/>
        <end position="221"/>
    </location>
</feature>
<feature type="transmembrane region" description="Helical" evidence="6">
    <location>
        <begin position="82"/>
        <end position="102"/>
    </location>
</feature>
<evidence type="ECO:0000256" key="5">
    <source>
        <dbReference type="ARBA" id="ARBA00023136"/>
    </source>
</evidence>